<evidence type="ECO:0000259" key="1">
    <source>
        <dbReference type="PROSITE" id="PS51725"/>
    </source>
</evidence>
<dbReference type="InterPro" id="IPR011008">
    <property type="entry name" value="Dimeric_a/b-barrel"/>
</dbReference>
<evidence type="ECO:0000313" key="3">
    <source>
        <dbReference type="Proteomes" id="UP001595721"/>
    </source>
</evidence>
<name>A0ABV7R1C2_9RHOB</name>
<dbReference type="Pfam" id="PF03992">
    <property type="entry name" value="ABM"/>
    <property type="match status" value="1"/>
</dbReference>
<dbReference type="EMBL" id="JBHRXJ010000004">
    <property type="protein sequence ID" value="MFC3527895.1"/>
    <property type="molecule type" value="Genomic_DNA"/>
</dbReference>
<dbReference type="PANTHER" id="PTHR33336">
    <property type="entry name" value="QUINOL MONOOXYGENASE YGIN-RELATED"/>
    <property type="match status" value="1"/>
</dbReference>
<keyword evidence="3" id="KW-1185">Reference proteome</keyword>
<feature type="domain" description="ABM" evidence="1">
    <location>
        <begin position="3"/>
        <end position="95"/>
    </location>
</feature>
<dbReference type="InterPro" id="IPR007138">
    <property type="entry name" value="ABM_dom"/>
</dbReference>
<gene>
    <name evidence="2" type="ORF">ACFOMH_06865</name>
</gene>
<keyword evidence="2" id="KW-0560">Oxidoreductase</keyword>
<dbReference type="InterPro" id="IPR050744">
    <property type="entry name" value="AI-2_Isomerase_LsrG"/>
</dbReference>
<protein>
    <submittedName>
        <fullName evidence="2">Quinol monooxygenase</fullName>
        <ecNumber evidence="2">1.-.-.-</ecNumber>
    </submittedName>
</protein>
<dbReference type="PROSITE" id="PS51725">
    <property type="entry name" value="ABM"/>
    <property type="match status" value="1"/>
</dbReference>
<keyword evidence="2" id="KW-0503">Monooxygenase</keyword>
<dbReference type="Gene3D" id="3.30.70.100">
    <property type="match status" value="1"/>
</dbReference>
<dbReference type="RefSeq" id="WP_374426249.1">
    <property type="nucleotide sequence ID" value="NZ_JBHRXJ010000004.1"/>
</dbReference>
<dbReference type="GO" id="GO:0004497">
    <property type="term" value="F:monooxygenase activity"/>
    <property type="evidence" value="ECO:0007669"/>
    <property type="project" value="UniProtKB-KW"/>
</dbReference>
<comment type="caution">
    <text evidence="2">The sequence shown here is derived from an EMBL/GenBank/DDBJ whole genome shotgun (WGS) entry which is preliminary data.</text>
</comment>
<accession>A0ABV7R1C2</accession>
<sequence length="97" mass="10690">MSFVVLPSFEVEEANLDAFLAAARADAAQSLANEAGCLQFDVFVDRAAHPTRVMFYEVYADRAAFDAHLETPHLAAFRDSLHLCAEGPVQFFDRVAP</sequence>
<reference evidence="3" key="1">
    <citation type="journal article" date="2019" name="Int. J. Syst. Evol. Microbiol.">
        <title>The Global Catalogue of Microorganisms (GCM) 10K type strain sequencing project: providing services to taxonomists for standard genome sequencing and annotation.</title>
        <authorList>
            <consortium name="The Broad Institute Genomics Platform"/>
            <consortium name="The Broad Institute Genome Sequencing Center for Infectious Disease"/>
            <person name="Wu L."/>
            <person name="Ma J."/>
        </authorList>
    </citation>
    <scope>NUCLEOTIDE SEQUENCE [LARGE SCALE GENOMIC DNA]</scope>
    <source>
        <strain evidence="3">KCTC 42899</strain>
    </source>
</reference>
<proteinExistence type="predicted"/>
<evidence type="ECO:0000313" key="2">
    <source>
        <dbReference type="EMBL" id="MFC3527895.1"/>
    </source>
</evidence>
<dbReference type="Proteomes" id="UP001595721">
    <property type="component" value="Unassembled WGS sequence"/>
</dbReference>
<organism evidence="2 3">
    <name type="scientific">Paracoccus mangrovi</name>
    <dbReference type="NCBI Taxonomy" id="1715645"/>
    <lineage>
        <taxon>Bacteria</taxon>
        <taxon>Pseudomonadati</taxon>
        <taxon>Pseudomonadota</taxon>
        <taxon>Alphaproteobacteria</taxon>
        <taxon>Rhodobacterales</taxon>
        <taxon>Paracoccaceae</taxon>
        <taxon>Paracoccus</taxon>
    </lineage>
</organism>
<dbReference type="SUPFAM" id="SSF54909">
    <property type="entry name" value="Dimeric alpha+beta barrel"/>
    <property type="match status" value="1"/>
</dbReference>
<dbReference type="EC" id="1.-.-.-" evidence="2"/>
<dbReference type="PANTHER" id="PTHR33336:SF1">
    <property type="entry name" value="(4S)-4-HYDROXY-5-PHOSPHONOOXYPENTANE-2,3-DIONE ISOMERASE"/>
    <property type="match status" value="1"/>
</dbReference>